<dbReference type="AlphaFoldDB" id="A0A5J4U919"/>
<name>A0A5J4U919_9EUKA</name>
<reference evidence="2 3" key="1">
    <citation type="submission" date="2019-03" db="EMBL/GenBank/DDBJ databases">
        <title>Single cell metagenomics reveals metabolic interactions within the superorganism composed of flagellate Streblomastix strix and complex community of Bacteroidetes bacteria on its surface.</title>
        <authorList>
            <person name="Treitli S.C."/>
            <person name="Kolisko M."/>
            <person name="Husnik F."/>
            <person name="Keeling P."/>
            <person name="Hampl V."/>
        </authorList>
    </citation>
    <scope>NUCLEOTIDE SEQUENCE [LARGE SCALE GENOMIC DNA]</scope>
    <source>
        <strain evidence="2">ST1C</strain>
    </source>
</reference>
<evidence type="ECO:0000313" key="2">
    <source>
        <dbReference type="EMBL" id="KAA6367396.1"/>
    </source>
</evidence>
<comment type="caution">
    <text evidence="2">The sequence shown here is derived from an EMBL/GenBank/DDBJ whole genome shotgun (WGS) entry which is preliminary data.</text>
</comment>
<dbReference type="EMBL" id="SNRW01018379">
    <property type="protein sequence ID" value="KAA6367396.1"/>
    <property type="molecule type" value="Genomic_DNA"/>
</dbReference>
<feature type="region of interest" description="Disordered" evidence="1">
    <location>
        <begin position="1"/>
        <end position="29"/>
    </location>
</feature>
<accession>A0A5J4U919</accession>
<sequence length="284" mass="32406">MKSRAKPFDKLPFHPSMNQRTRKNGSPQFSDEVKDVFAALVSYLNRDIKKMNKLSSAVNLDDNVATSDNEIVYDNKNNAIYSVNGYTTAVGICCPEHQHKGNWKKQYYSDIIELERAALAAKLKQQGINDGPYMKWLSITKPCKEIVIRLLSFRASTADAKKSINTNGGAQLPMATKQQIMASAWNIVFITLAVDILERQDRKIDKYNNSNKIKIQSGQYEYLPLAKRLHKKELPTVIAQLYNDSHIGNKIGQALAQAMQYYGEILKYRQQNINGYKLEKYKFV</sequence>
<organism evidence="2 3">
    <name type="scientific">Streblomastix strix</name>
    <dbReference type="NCBI Taxonomy" id="222440"/>
    <lineage>
        <taxon>Eukaryota</taxon>
        <taxon>Metamonada</taxon>
        <taxon>Preaxostyla</taxon>
        <taxon>Oxymonadida</taxon>
        <taxon>Streblomastigidae</taxon>
        <taxon>Streblomastix</taxon>
    </lineage>
</organism>
<proteinExistence type="predicted"/>
<evidence type="ECO:0000256" key="1">
    <source>
        <dbReference type="SAM" id="MobiDB-lite"/>
    </source>
</evidence>
<evidence type="ECO:0000313" key="3">
    <source>
        <dbReference type="Proteomes" id="UP000324800"/>
    </source>
</evidence>
<feature type="compositionally biased region" description="Basic and acidic residues" evidence="1">
    <location>
        <begin position="1"/>
        <end position="12"/>
    </location>
</feature>
<feature type="compositionally biased region" description="Polar residues" evidence="1">
    <location>
        <begin position="16"/>
        <end position="29"/>
    </location>
</feature>
<gene>
    <name evidence="2" type="ORF">EZS28_037078</name>
</gene>
<protein>
    <submittedName>
        <fullName evidence="2">Uncharacterized protein</fullName>
    </submittedName>
</protein>
<dbReference type="Proteomes" id="UP000324800">
    <property type="component" value="Unassembled WGS sequence"/>
</dbReference>